<dbReference type="Proteomes" id="UP000002051">
    <property type="component" value="Unassembled WGS sequence"/>
</dbReference>
<reference evidence="2 4" key="2">
    <citation type="journal article" date="2014" name="BMC Genomics">
        <title>An improved genome release (version Mt4.0) for the model legume Medicago truncatula.</title>
        <authorList>
            <person name="Tang H."/>
            <person name="Krishnakumar V."/>
            <person name="Bidwell S."/>
            <person name="Rosen B."/>
            <person name="Chan A."/>
            <person name="Zhou S."/>
            <person name="Gentzbittel L."/>
            <person name="Childs K.L."/>
            <person name="Yandell M."/>
            <person name="Gundlach H."/>
            <person name="Mayer K.F."/>
            <person name="Schwartz D.C."/>
            <person name="Town C.D."/>
        </authorList>
    </citation>
    <scope>GENOME REANNOTATION</scope>
    <source>
        <strain evidence="3 4">cv. Jemalong A17</strain>
    </source>
</reference>
<dbReference type="EnsemblPlants" id="AES77781">
    <property type="protein sequence ID" value="AES77781"/>
    <property type="gene ID" value="MTR_7g017160"/>
</dbReference>
<keyword evidence="4" id="KW-1185">Reference proteome</keyword>
<gene>
    <name evidence="2" type="ordered locus">MTR_7g017160</name>
</gene>
<feature type="compositionally biased region" description="Basic and acidic residues" evidence="1">
    <location>
        <begin position="55"/>
        <end position="65"/>
    </location>
</feature>
<dbReference type="PaxDb" id="3880-AES77781"/>
<dbReference type="EMBL" id="CM001223">
    <property type="protein sequence ID" value="AES77781.1"/>
    <property type="molecule type" value="Genomic_DNA"/>
</dbReference>
<accession>G7KRX7</accession>
<dbReference type="AlphaFoldDB" id="G7KRX7"/>
<organism evidence="2 4">
    <name type="scientific">Medicago truncatula</name>
    <name type="common">Barrel medic</name>
    <name type="synonym">Medicago tribuloides</name>
    <dbReference type="NCBI Taxonomy" id="3880"/>
    <lineage>
        <taxon>Eukaryota</taxon>
        <taxon>Viridiplantae</taxon>
        <taxon>Streptophyta</taxon>
        <taxon>Embryophyta</taxon>
        <taxon>Tracheophyta</taxon>
        <taxon>Spermatophyta</taxon>
        <taxon>Magnoliopsida</taxon>
        <taxon>eudicotyledons</taxon>
        <taxon>Gunneridae</taxon>
        <taxon>Pentapetalae</taxon>
        <taxon>rosids</taxon>
        <taxon>fabids</taxon>
        <taxon>Fabales</taxon>
        <taxon>Fabaceae</taxon>
        <taxon>Papilionoideae</taxon>
        <taxon>50 kb inversion clade</taxon>
        <taxon>NPAAA clade</taxon>
        <taxon>Hologalegina</taxon>
        <taxon>IRL clade</taxon>
        <taxon>Trifolieae</taxon>
        <taxon>Medicago</taxon>
    </lineage>
</organism>
<feature type="region of interest" description="Disordered" evidence="1">
    <location>
        <begin position="55"/>
        <end position="74"/>
    </location>
</feature>
<dbReference type="HOGENOM" id="CLU_2691524_0_0_1"/>
<evidence type="ECO:0000313" key="3">
    <source>
        <dbReference type="EnsemblPlants" id="AES77781"/>
    </source>
</evidence>
<protein>
    <submittedName>
        <fullName evidence="2 3">Uncharacterized protein</fullName>
    </submittedName>
</protein>
<name>G7KRX7_MEDTR</name>
<reference evidence="2 4" key="1">
    <citation type="journal article" date="2011" name="Nature">
        <title>The Medicago genome provides insight into the evolution of rhizobial symbioses.</title>
        <authorList>
            <person name="Young N.D."/>
            <person name="Debelle F."/>
            <person name="Oldroyd G.E."/>
            <person name="Geurts R."/>
            <person name="Cannon S.B."/>
            <person name="Udvardi M.K."/>
            <person name="Benedito V.A."/>
            <person name="Mayer K.F."/>
            <person name="Gouzy J."/>
            <person name="Schoof H."/>
            <person name="Van de Peer Y."/>
            <person name="Proost S."/>
            <person name="Cook D.R."/>
            <person name="Meyers B.C."/>
            <person name="Spannagl M."/>
            <person name="Cheung F."/>
            <person name="De Mita S."/>
            <person name="Krishnakumar V."/>
            <person name="Gundlach H."/>
            <person name="Zhou S."/>
            <person name="Mudge J."/>
            <person name="Bharti A.K."/>
            <person name="Murray J.D."/>
            <person name="Naoumkina M.A."/>
            <person name="Rosen B."/>
            <person name="Silverstein K.A."/>
            <person name="Tang H."/>
            <person name="Rombauts S."/>
            <person name="Zhao P.X."/>
            <person name="Zhou P."/>
            <person name="Barbe V."/>
            <person name="Bardou P."/>
            <person name="Bechner M."/>
            <person name="Bellec A."/>
            <person name="Berger A."/>
            <person name="Berges H."/>
            <person name="Bidwell S."/>
            <person name="Bisseling T."/>
            <person name="Choisne N."/>
            <person name="Couloux A."/>
            <person name="Denny R."/>
            <person name="Deshpande S."/>
            <person name="Dai X."/>
            <person name="Doyle J.J."/>
            <person name="Dudez A.M."/>
            <person name="Farmer A.D."/>
            <person name="Fouteau S."/>
            <person name="Franken C."/>
            <person name="Gibelin C."/>
            <person name="Gish J."/>
            <person name="Goldstein S."/>
            <person name="Gonzalez A.J."/>
            <person name="Green P.J."/>
            <person name="Hallab A."/>
            <person name="Hartog M."/>
            <person name="Hua A."/>
            <person name="Humphray S.J."/>
            <person name="Jeong D.H."/>
            <person name="Jing Y."/>
            <person name="Jocker A."/>
            <person name="Kenton S.M."/>
            <person name="Kim D.J."/>
            <person name="Klee K."/>
            <person name="Lai H."/>
            <person name="Lang C."/>
            <person name="Lin S."/>
            <person name="Macmil S.L."/>
            <person name="Magdelenat G."/>
            <person name="Matthews L."/>
            <person name="McCorrison J."/>
            <person name="Monaghan E.L."/>
            <person name="Mun J.H."/>
            <person name="Najar F.Z."/>
            <person name="Nicholson C."/>
            <person name="Noirot C."/>
            <person name="O'Bleness M."/>
            <person name="Paule C.R."/>
            <person name="Poulain J."/>
            <person name="Prion F."/>
            <person name="Qin B."/>
            <person name="Qu C."/>
            <person name="Retzel E.F."/>
            <person name="Riddle C."/>
            <person name="Sallet E."/>
            <person name="Samain S."/>
            <person name="Samson N."/>
            <person name="Sanders I."/>
            <person name="Saurat O."/>
            <person name="Scarpelli C."/>
            <person name="Schiex T."/>
            <person name="Segurens B."/>
            <person name="Severin A.J."/>
            <person name="Sherrier D.J."/>
            <person name="Shi R."/>
            <person name="Sims S."/>
            <person name="Singer S.R."/>
            <person name="Sinharoy S."/>
            <person name="Sterck L."/>
            <person name="Viollet A."/>
            <person name="Wang B.B."/>
            <person name="Wang K."/>
            <person name="Wang M."/>
            <person name="Wang X."/>
            <person name="Warfsmann J."/>
            <person name="Weissenbach J."/>
            <person name="White D.D."/>
            <person name="White J.D."/>
            <person name="Wiley G.B."/>
            <person name="Wincker P."/>
            <person name="Xing Y."/>
            <person name="Yang L."/>
            <person name="Yao Z."/>
            <person name="Ying F."/>
            <person name="Zhai J."/>
            <person name="Zhou L."/>
            <person name="Zuber A."/>
            <person name="Denarie J."/>
            <person name="Dixon R.A."/>
            <person name="May G.D."/>
            <person name="Schwartz D.C."/>
            <person name="Rogers J."/>
            <person name="Quetier F."/>
            <person name="Town C.D."/>
            <person name="Roe B.A."/>
        </authorList>
    </citation>
    <scope>NUCLEOTIDE SEQUENCE [LARGE SCALE GENOMIC DNA]</scope>
    <source>
        <strain evidence="2">A17</strain>
        <strain evidence="3 4">cv. Jemalong A17</strain>
    </source>
</reference>
<evidence type="ECO:0000256" key="1">
    <source>
        <dbReference type="SAM" id="MobiDB-lite"/>
    </source>
</evidence>
<reference evidence="3" key="3">
    <citation type="submission" date="2015-04" db="UniProtKB">
        <authorList>
            <consortium name="EnsemblPlants"/>
        </authorList>
    </citation>
    <scope>IDENTIFICATION</scope>
    <source>
        <strain evidence="3">cv. Jemalong A17</strain>
    </source>
</reference>
<sequence>MVPAIYSSFRELIDDLDRRESVRYVDVEITRHGFGYDSTSDDYKVIRQVMYAPKSDIDSESHNDDDVGFDCQVS</sequence>
<evidence type="ECO:0000313" key="2">
    <source>
        <dbReference type="EMBL" id="AES77781.1"/>
    </source>
</evidence>
<proteinExistence type="predicted"/>
<evidence type="ECO:0000313" key="4">
    <source>
        <dbReference type="Proteomes" id="UP000002051"/>
    </source>
</evidence>